<dbReference type="AlphaFoldDB" id="A0A4C2A1K3"/>
<name>A0A4C2A1K3_EUMVA</name>
<reference evidence="2 3" key="1">
    <citation type="journal article" date="2019" name="Commun. Biol.">
        <title>The bagworm genome reveals a unique fibroin gene that provides high tensile strength.</title>
        <authorList>
            <person name="Kono N."/>
            <person name="Nakamura H."/>
            <person name="Ohtoshi R."/>
            <person name="Tomita M."/>
            <person name="Numata K."/>
            <person name="Arakawa K."/>
        </authorList>
    </citation>
    <scope>NUCLEOTIDE SEQUENCE [LARGE SCALE GENOMIC DNA]</scope>
</reference>
<evidence type="ECO:0000256" key="1">
    <source>
        <dbReference type="SAM" id="MobiDB-lite"/>
    </source>
</evidence>
<proteinExistence type="predicted"/>
<protein>
    <submittedName>
        <fullName evidence="2">Uncharacterized protein</fullName>
    </submittedName>
</protein>
<evidence type="ECO:0000313" key="2">
    <source>
        <dbReference type="EMBL" id="GBP94120.1"/>
    </source>
</evidence>
<organism evidence="2 3">
    <name type="scientific">Eumeta variegata</name>
    <name type="common">Bagworm moth</name>
    <name type="synonym">Eumeta japonica</name>
    <dbReference type="NCBI Taxonomy" id="151549"/>
    <lineage>
        <taxon>Eukaryota</taxon>
        <taxon>Metazoa</taxon>
        <taxon>Ecdysozoa</taxon>
        <taxon>Arthropoda</taxon>
        <taxon>Hexapoda</taxon>
        <taxon>Insecta</taxon>
        <taxon>Pterygota</taxon>
        <taxon>Neoptera</taxon>
        <taxon>Endopterygota</taxon>
        <taxon>Lepidoptera</taxon>
        <taxon>Glossata</taxon>
        <taxon>Ditrysia</taxon>
        <taxon>Tineoidea</taxon>
        <taxon>Psychidae</taxon>
        <taxon>Oiketicinae</taxon>
        <taxon>Eumeta</taxon>
    </lineage>
</organism>
<accession>A0A4C2A1K3</accession>
<feature type="region of interest" description="Disordered" evidence="1">
    <location>
        <begin position="70"/>
        <end position="154"/>
    </location>
</feature>
<feature type="compositionally biased region" description="Basic and acidic residues" evidence="1">
    <location>
        <begin position="140"/>
        <end position="154"/>
    </location>
</feature>
<comment type="caution">
    <text evidence="2">The sequence shown here is derived from an EMBL/GenBank/DDBJ whole genome shotgun (WGS) entry which is preliminary data.</text>
</comment>
<evidence type="ECO:0000313" key="3">
    <source>
        <dbReference type="Proteomes" id="UP000299102"/>
    </source>
</evidence>
<dbReference type="EMBL" id="BGZK01002466">
    <property type="protein sequence ID" value="GBP94120.1"/>
    <property type="molecule type" value="Genomic_DNA"/>
</dbReference>
<dbReference type="Proteomes" id="UP000299102">
    <property type="component" value="Unassembled WGS sequence"/>
</dbReference>
<sequence>MPHRRIDTSLRYMYDFSYVRGLIIQVNLAARIRLQECRQSLYISHQPQRGILFRVWICGPGLREWAIATGAPEQAGTTKGGGTGLTHNSDGRQRWAHRREMAQQEETPWVMGSAAASDSKRALEIGRTTATSAPGSGDVARGDVTDLEFSKDGW</sequence>
<gene>
    <name evidence="2" type="ORF">EVAR_69320_1</name>
</gene>
<keyword evidence="3" id="KW-1185">Reference proteome</keyword>
<feature type="compositionally biased region" description="Basic and acidic residues" evidence="1">
    <location>
        <begin position="89"/>
        <end position="102"/>
    </location>
</feature>